<evidence type="ECO:0000256" key="4">
    <source>
        <dbReference type="ARBA" id="ARBA00022719"/>
    </source>
</evidence>
<evidence type="ECO:0000256" key="3">
    <source>
        <dbReference type="ARBA" id="ARBA00022692"/>
    </source>
</evidence>
<keyword evidence="5 10" id="KW-1133">Transmembrane helix</keyword>
<dbReference type="Gene3D" id="1.20.1440.130">
    <property type="entry name" value="VKOR domain"/>
    <property type="match status" value="1"/>
</dbReference>
<evidence type="ECO:0000313" key="13">
    <source>
        <dbReference type="EMBL" id="TRX41435.1"/>
    </source>
</evidence>
<protein>
    <recommendedName>
        <fullName evidence="15">Thioredoxin domain-containing protein</fullName>
    </recommendedName>
</protein>
<keyword evidence="4" id="KW-0874">Quinone</keyword>
<feature type="transmembrane region" description="Helical" evidence="10">
    <location>
        <begin position="133"/>
        <end position="153"/>
    </location>
</feature>
<dbReference type="Proteomes" id="UP000316371">
    <property type="component" value="Unassembled WGS sequence"/>
</dbReference>
<keyword evidence="14" id="KW-1185">Reference proteome</keyword>
<comment type="similarity">
    <text evidence="2">Belongs to the VKOR family.</text>
</comment>
<feature type="domain" description="Thioredoxin-like fold" evidence="12">
    <location>
        <begin position="366"/>
        <end position="504"/>
    </location>
</feature>
<dbReference type="SUPFAM" id="SSF52833">
    <property type="entry name" value="Thioredoxin-like"/>
    <property type="match status" value="1"/>
</dbReference>
<dbReference type="Gene3D" id="3.40.30.10">
    <property type="entry name" value="Glutaredoxin"/>
    <property type="match status" value="1"/>
</dbReference>
<feature type="transmembrane region" description="Helical" evidence="10">
    <location>
        <begin position="159"/>
        <end position="177"/>
    </location>
</feature>
<dbReference type="InterPro" id="IPR036249">
    <property type="entry name" value="Thioredoxin-like_sf"/>
</dbReference>
<comment type="caution">
    <text evidence="13">The sequence shown here is derived from an EMBL/GenBank/DDBJ whole genome shotgun (WGS) entry which is preliminary data.</text>
</comment>
<proteinExistence type="inferred from homology"/>
<evidence type="ECO:0008006" key="15">
    <source>
        <dbReference type="Google" id="ProtNLM"/>
    </source>
</evidence>
<evidence type="ECO:0000256" key="5">
    <source>
        <dbReference type="ARBA" id="ARBA00022989"/>
    </source>
</evidence>
<keyword evidence="6" id="KW-0560">Oxidoreductase</keyword>
<keyword evidence="7 10" id="KW-0472">Membrane</keyword>
<dbReference type="GO" id="GO:0016020">
    <property type="term" value="C:membrane"/>
    <property type="evidence" value="ECO:0007669"/>
    <property type="project" value="UniProtKB-SubCell"/>
</dbReference>
<feature type="transmembrane region" description="Helical" evidence="10">
    <location>
        <begin position="306"/>
        <end position="323"/>
    </location>
</feature>
<evidence type="ECO:0000259" key="12">
    <source>
        <dbReference type="Pfam" id="PF13462"/>
    </source>
</evidence>
<evidence type="ECO:0000256" key="6">
    <source>
        <dbReference type="ARBA" id="ARBA00023002"/>
    </source>
</evidence>
<keyword evidence="9" id="KW-0676">Redox-active center</keyword>
<comment type="subcellular location">
    <subcellularLocation>
        <location evidence="1">Membrane</location>
        <topology evidence="1">Multi-pass membrane protein</topology>
    </subcellularLocation>
</comment>
<dbReference type="CDD" id="cd02972">
    <property type="entry name" value="DsbA_family"/>
    <property type="match status" value="1"/>
</dbReference>
<evidence type="ECO:0000256" key="8">
    <source>
        <dbReference type="ARBA" id="ARBA00023157"/>
    </source>
</evidence>
<evidence type="ECO:0000256" key="9">
    <source>
        <dbReference type="ARBA" id="ARBA00023284"/>
    </source>
</evidence>
<organism evidence="13 14">
    <name type="scientific">Flavobacterium restrictum</name>
    <dbReference type="NCBI Taxonomy" id="2594428"/>
    <lineage>
        <taxon>Bacteria</taxon>
        <taxon>Pseudomonadati</taxon>
        <taxon>Bacteroidota</taxon>
        <taxon>Flavobacteriia</taxon>
        <taxon>Flavobacteriales</taxon>
        <taxon>Flavobacteriaceae</taxon>
        <taxon>Flavobacterium</taxon>
    </lineage>
</organism>
<evidence type="ECO:0000256" key="7">
    <source>
        <dbReference type="ARBA" id="ARBA00023136"/>
    </source>
</evidence>
<sequence length="521" mass="60398">MTNNFNYLFQYLEKENITIDKKEFEFQIQSHPDYPSLLAIADTLSFFNVDNGAMRLDSSEIEFLPNQFIALLSEEDHKPELNFVERKGNTYFCTNDKKPLAISKSELESQWKGIVLLVEKQETEEVLKPQKSYWSLALQIFALVLFVLVLSQFEAALTTNFFFVFPIIGVLFSIAALKDLFGTKSELLNSFCNMTTSTSCTTVVGSNKWKIFEIVNFSDLSMVFFASQFLGLLIFLLSGNTATYFAIQQILLLSAIPVLFLSIYYQKFVEKKWCPICLVIISIILLELGYLFVFQNTTFTLSLKELIVFGFVFLSVMFAWSALKKLLTSQKELKEYQLKSLRFERNYTIFKNSLLAKDKAQLPQSPIILGNKESNTIITIISSPFCGHCKEAHEVIENILEKYHNNIQIQVLLKTNLEAENEERKKLFRSLIKIYKQEGGTVFIKALKDWFDNKNITEWLGLFSVNTTPEFDAIFDSQHKWCEENDYNFTPAIFINGYEYPQMYDRKNLPFYINELVEDSF</sequence>
<dbReference type="Pfam" id="PF07884">
    <property type="entry name" value="VKOR"/>
    <property type="match status" value="1"/>
</dbReference>
<name>A0A553E8X5_9FLAO</name>
<dbReference type="GO" id="GO:0016491">
    <property type="term" value="F:oxidoreductase activity"/>
    <property type="evidence" value="ECO:0007669"/>
    <property type="project" value="UniProtKB-KW"/>
</dbReference>
<dbReference type="RefSeq" id="WP_144255622.1">
    <property type="nucleotide sequence ID" value="NZ_VJZT01000003.1"/>
</dbReference>
<evidence type="ECO:0000259" key="11">
    <source>
        <dbReference type="Pfam" id="PF07884"/>
    </source>
</evidence>
<dbReference type="EMBL" id="VJZT01000003">
    <property type="protein sequence ID" value="TRX41435.1"/>
    <property type="molecule type" value="Genomic_DNA"/>
</dbReference>
<dbReference type="OrthoDB" id="1100563at2"/>
<dbReference type="AlphaFoldDB" id="A0A553E8X5"/>
<dbReference type="InterPro" id="IPR012932">
    <property type="entry name" value="VKOR"/>
</dbReference>
<dbReference type="InterPro" id="IPR012336">
    <property type="entry name" value="Thioredoxin-like_fold"/>
</dbReference>
<reference evidence="13 14" key="1">
    <citation type="submission" date="2019-07" db="EMBL/GenBank/DDBJ databases">
        <title>Novel species of Flavobacterium.</title>
        <authorList>
            <person name="Liu Q."/>
            <person name="Xin Y.-H."/>
        </authorList>
    </citation>
    <scope>NUCLEOTIDE SEQUENCE [LARGE SCALE GENOMIC DNA]</scope>
    <source>
        <strain evidence="13 14">LB1R34</strain>
    </source>
</reference>
<gene>
    <name evidence="13" type="ORF">FNW21_04875</name>
</gene>
<evidence type="ECO:0000256" key="10">
    <source>
        <dbReference type="SAM" id="Phobius"/>
    </source>
</evidence>
<keyword evidence="3 10" id="KW-0812">Transmembrane</keyword>
<dbReference type="GO" id="GO:0048038">
    <property type="term" value="F:quinone binding"/>
    <property type="evidence" value="ECO:0007669"/>
    <property type="project" value="UniProtKB-KW"/>
</dbReference>
<feature type="transmembrane region" description="Helical" evidence="10">
    <location>
        <begin position="276"/>
        <end position="294"/>
    </location>
</feature>
<evidence type="ECO:0000256" key="1">
    <source>
        <dbReference type="ARBA" id="ARBA00004141"/>
    </source>
</evidence>
<feature type="transmembrane region" description="Helical" evidence="10">
    <location>
        <begin position="217"/>
        <end position="237"/>
    </location>
</feature>
<keyword evidence="8" id="KW-1015">Disulfide bond</keyword>
<evidence type="ECO:0000313" key="14">
    <source>
        <dbReference type="Proteomes" id="UP000316371"/>
    </source>
</evidence>
<dbReference type="CDD" id="cd12921">
    <property type="entry name" value="VKOR_4"/>
    <property type="match status" value="1"/>
</dbReference>
<feature type="domain" description="Vitamin K epoxide reductase" evidence="11">
    <location>
        <begin position="163"/>
        <end position="288"/>
    </location>
</feature>
<evidence type="ECO:0000256" key="2">
    <source>
        <dbReference type="ARBA" id="ARBA00006214"/>
    </source>
</evidence>
<accession>A0A553E8X5</accession>
<feature type="transmembrane region" description="Helical" evidence="10">
    <location>
        <begin position="243"/>
        <end position="264"/>
    </location>
</feature>
<dbReference type="Pfam" id="PF13462">
    <property type="entry name" value="Thioredoxin_4"/>
    <property type="match status" value="1"/>
</dbReference>
<dbReference type="InterPro" id="IPR038354">
    <property type="entry name" value="VKOR_sf"/>
</dbReference>